<reference evidence="1 2" key="1">
    <citation type="submission" date="2023-03" db="EMBL/GenBank/DDBJ databases">
        <title>YIM 152171 draft genome.</title>
        <authorList>
            <person name="Yang Z."/>
        </authorList>
    </citation>
    <scope>NUCLEOTIDE SEQUENCE [LARGE SCALE GENOMIC DNA]</scope>
    <source>
        <strain evidence="1 2">YIM 152171</strain>
    </source>
</reference>
<accession>A0AAP3XQP3</accession>
<dbReference type="AlphaFoldDB" id="A0AAP3XQP3"/>
<gene>
    <name evidence="1" type="ORF">PZ740_02750</name>
</gene>
<proteinExistence type="predicted"/>
<name>A0AAP3XQP3_9PROT</name>
<dbReference type="RefSeq" id="WP_327787715.1">
    <property type="nucleotide sequence ID" value="NZ_JARGEQ010000016.1"/>
</dbReference>
<protein>
    <submittedName>
        <fullName evidence="1">Uncharacterized protein</fullName>
    </submittedName>
</protein>
<evidence type="ECO:0000313" key="1">
    <source>
        <dbReference type="EMBL" id="MDF1585300.1"/>
    </source>
</evidence>
<comment type="caution">
    <text evidence="1">The sequence shown here is derived from an EMBL/GenBank/DDBJ whole genome shotgun (WGS) entry which is preliminary data.</text>
</comment>
<sequence length="64" mass="7533">MSSENIRVGQIVMDRKLPRHVWKVTEASGDLYRLERVDMPGAIRFPDARALRERYVCEEQVARM</sequence>
<organism evidence="1 2">
    <name type="scientific">Marinimicrococcus flavescens</name>
    <dbReference type="NCBI Taxonomy" id="3031815"/>
    <lineage>
        <taxon>Bacteria</taxon>
        <taxon>Pseudomonadati</taxon>
        <taxon>Pseudomonadota</taxon>
        <taxon>Alphaproteobacteria</taxon>
        <taxon>Geminicoccales</taxon>
        <taxon>Geminicoccaceae</taxon>
        <taxon>Marinimicrococcus</taxon>
    </lineage>
</organism>
<dbReference type="Proteomes" id="UP001301140">
    <property type="component" value="Unassembled WGS sequence"/>
</dbReference>
<evidence type="ECO:0000313" key="2">
    <source>
        <dbReference type="Proteomes" id="UP001301140"/>
    </source>
</evidence>
<keyword evidence="2" id="KW-1185">Reference proteome</keyword>
<dbReference type="EMBL" id="JARGEQ010000016">
    <property type="protein sequence ID" value="MDF1585300.1"/>
    <property type="molecule type" value="Genomic_DNA"/>
</dbReference>